<dbReference type="AlphaFoldDB" id="A0A450YL83"/>
<evidence type="ECO:0000256" key="1">
    <source>
        <dbReference type="SAM" id="SignalP"/>
    </source>
</evidence>
<accession>A0A450YL83</accession>
<sequence length="103" mass="11629">MIKRLVFALSLFMLCGNPAFAGIHAGKIDLYHLNSDIHGRGVCIRMVPGLPGTGWACLWKKNRLYTEITDMLLEGFSTSRNCTVRWNRNDSHGHLLINIAECR</sequence>
<feature type="chain" id="PRO_5036113548" evidence="1">
    <location>
        <begin position="22"/>
        <end position="103"/>
    </location>
</feature>
<reference evidence="3" key="1">
    <citation type="submission" date="2019-02" db="EMBL/GenBank/DDBJ databases">
        <authorList>
            <person name="Gruber-Vodicka R. H."/>
            <person name="Seah K. B. B."/>
        </authorList>
    </citation>
    <scope>NUCLEOTIDE SEQUENCE</scope>
    <source>
        <strain evidence="3">BECK_S1320</strain>
        <strain evidence="2">BECK_S1321</strain>
    </source>
</reference>
<dbReference type="EMBL" id="CAADFR010000013">
    <property type="protein sequence ID" value="VFK37260.1"/>
    <property type="molecule type" value="Genomic_DNA"/>
</dbReference>
<keyword evidence="1" id="KW-0732">Signal</keyword>
<evidence type="ECO:0000313" key="2">
    <source>
        <dbReference type="EMBL" id="VFK37260.1"/>
    </source>
</evidence>
<protein>
    <submittedName>
        <fullName evidence="3">Uncharacterized protein</fullName>
    </submittedName>
</protein>
<gene>
    <name evidence="3" type="ORF">BECKSD772E_GA0070983_10167</name>
    <name evidence="2" type="ORF">BECKSD772F_GA0070984_101311</name>
</gene>
<organism evidence="3">
    <name type="scientific">Candidatus Kentrum sp. SD</name>
    <dbReference type="NCBI Taxonomy" id="2126332"/>
    <lineage>
        <taxon>Bacteria</taxon>
        <taxon>Pseudomonadati</taxon>
        <taxon>Pseudomonadota</taxon>
        <taxon>Gammaproteobacteria</taxon>
        <taxon>Candidatus Kentrum</taxon>
    </lineage>
</organism>
<evidence type="ECO:0000313" key="3">
    <source>
        <dbReference type="EMBL" id="VFK42285.1"/>
    </source>
</evidence>
<proteinExistence type="predicted"/>
<feature type="signal peptide" evidence="1">
    <location>
        <begin position="1"/>
        <end position="21"/>
    </location>
</feature>
<dbReference type="EMBL" id="CAADFU010000016">
    <property type="protein sequence ID" value="VFK42285.1"/>
    <property type="molecule type" value="Genomic_DNA"/>
</dbReference>
<name>A0A450YL83_9GAMM</name>